<dbReference type="Pfam" id="PF01381">
    <property type="entry name" value="HTH_3"/>
    <property type="match status" value="1"/>
</dbReference>
<dbReference type="CDD" id="cd00093">
    <property type="entry name" value="HTH_XRE"/>
    <property type="match status" value="1"/>
</dbReference>
<keyword evidence="5" id="KW-1185">Reference proteome</keyword>
<feature type="domain" description="HTH cro/C1-type" evidence="3">
    <location>
        <begin position="24"/>
        <end position="78"/>
    </location>
</feature>
<keyword evidence="1" id="KW-0238">DNA-binding</keyword>
<dbReference type="AlphaFoldDB" id="A0A918MPS6"/>
<dbReference type="Gene3D" id="2.60.120.10">
    <property type="entry name" value="Jelly Rolls"/>
    <property type="match status" value="1"/>
</dbReference>
<gene>
    <name evidence="4" type="ORF">GCM10011452_33520</name>
</gene>
<dbReference type="SMART" id="SM00530">
    <property type="entry name" value="HTH_XRE"/>
    <property type="match status" value="1"/>
</dbReference>
<comment type="caution">
    <text evidence="4">The sequence shown here is derived from an EMBL/GenBank/DDBJ whole genome shotgun (WGS) entry which is preliminary data.</text>
</comment>
<dbReference type="EMBL" id="BMYQ01000014">
    <property type="protein sequence ID" value="GGW42418.1"/>
    <property type="molecule type" value="Genomic_DNA"/>
</dbReference>
<dbReference type="InterPro" id="IPR010982">
    <property type="entry name" value="Lambda_DNA-bd_dom_sf"/>
</dbReference>
<evidence type="ECO:0000313" key="5">
    <source>
        <dbReference type="Proteomes" id="UP000628984"/>
    </source>
</evidence>
<dbReference type="CDD" id="cd02209">
    <property type="entry name" value="cupin_XRE_C"/>
    <property type="match status" value="1"/>
</dbReference>
<dbReference type="InterPro" id="IPR050807">
    <property type="entry name" value="TransReg_Diox_bact_type"/>
</dbReference>
<proteinExistence type="predicted"/>
<dbReference type="GO" id="GO:0005829">
    <property type="term" value="C:cytosol"/>
    <property type="evidence" value="ECO:0007669"/>
    <property type="project" value="TreeGrafter"/>
</dbReference>
<dbReference type="InterPro" id="IPR011051">
    <property type="entry name" value="RmlC_Cupin_sf"/>
</dbReference>
<dbReference type="SUPFAM" id="SSF47413">
    <property type="entry name" value="lambda repressor-like DNA-binding domains"/>
    <property type="match status" value="1"/>
</dbReference>
<evidence type="ECO:0000259" key="3">
    <source>
        <dbReference type="PROSITE" id="PS50943"/>
    </source>
</evidence>
<name>A0A918MPS6_9RHOB</name>
<dbReference type="PANTHER" id="PTHR46797">
    <property type="entry name" value="HTH-TYPE TRANSCRIPTIONAL REGULATOR"/>
    <property type="match status" value="1"/>
</dbReference>
<dbReference type="SUPFAM" id="SSF51182">
    <property type="entry name" value="RmlC-like cupins"/>
    <property type="match status" value="1"/>
</dbReference>
<dbReference type="PANTHER" id="PTHR46797:SF25">
    <property type="entry name" value="TRANSCRIPTIONAL REGULATOR"/>
    <property type="match status" value="1"/>
</dbReference>
<dbReference type="Pfam" id="PF07883">
    <property type="entry name" value="Cupin_2"/>
    <property type="match status" value="1"/>
</dbReference>
<sequence length="216" mass="23321">MTAETLPPSAPRPQVDRAAMGEQMRKRRKALKLTMQTVAERAGLTAGFISQVERGLATPSLSSLNGIARVLDLDPFSFMALPADPGVASRQGARPLYGVDPAQLAYERLSSSFPGNVLRAVIIHEAPGHRNAPISHEGEELFFILSGALTVEIEGARHVLGPGDSLHFPSRRVHSCWNHTAEVATMLHVCTMDVFDDSRTLAQHGRADPTPQSDGL</sequence>
<reference evidence="4" key="1">
    <citation type="journal article" date="2014" name="Int. J. Syst. Evol. Microbiol.">
        <title>Complete genome sequence of Corynebacterium casei LMG S-19264T (=DSM 44701T), isolated from a smear-ripened cheese.</title>
        <authorList>
            <consortium name="US DOE Joint Genome Institute (JGI-PGF)"/>
            <person name="Walter F."/>
            <person name="Albersmeier A."/>
            <person name="Kalinowski J."/>
            <person name="Ruckert C."/>
        </authorList>
    </citation>
    <scope>NUCLEOTIDE SEQUENCE</scope>
    <source>
        <strain evidence="4">KCTC 23714</strain>
    </source>
</reference>
<dbReference type="PROSITE" id="PS50943">
    <property type="entry name" value="HTH_CROC1"/>
    <property type="match status" value="1"/>
</dbReference>
<dbReference type="Gene3D" id="1.10.260.40">
    <property type="entry name" value="lambda repressor-like DNA-binding domains"/>
    <property type="match status" value="1"/>
</dbReference>
<protein>
    <submittedName>
        <fullName evidence="4">Transcriptional regulator</fullName>
    </submittedName>
</protein>
<organism evidence="4 5">
    <name type="scientific">Gemmobacter lanyuensis</name>
    <dbReference type="NCBI Taxonomy" id="1054497"/>
    <lineage>
        <taxon>Bacteria</taxon>
        <taxon>Pseudomonadati</taxon>
        <taxon>Pseudomonadota</taxon>
        <taxon>Alphaproteobacteria</taxon>
        <taxon>Rhodobacterales</taxon>
        <taxon>Paracoccaceae</taxon>
        <taxon>Gemmobacter</taxon>
    </lineage>
</organism>
<evidence type="ECO:0000256" key="2">
    <source>
        <dbReference type="SAM" id="MobiDB-lite"/>
    </source>
</evidence>
<dbReference type="RefSeq" id="WP_189635035.1">
    <property type="nucleotide sequence ID" value="NZ_BMYQ01000014.1"/>
</dbReference>
<dbReference type="InterPro" id="IPR001387">
    <property type="entry name" value="Cro/C1-type_HTH"/>
</dbReference>
<feature type="region of interest" description="Disordered" evidence="2">
    <location>
        <begin position="1"/>
        <end position="22"/>
    </location>
</feature>
<evidence type="ECO:0000256" key="1">
    <source>
        <dbReference type="ARBA" id="ARBA00023125"/>
    </source>
</evidence>
<reference evidence="4" key="2">
    <citation type="submission" date="2020-09" db="EMBL/GenBank/DDBJ databases">
        <authorList>
            <person name="Sun Q."/>
            <person name="Kim S."/>
        </authorList>
    </citation>
    <scope>NUCLEOTIDE SEQUENCE</scope>
    <source>
        <strain evidence="4">KCTC 23714</strain>
    </source>
</reference>
<dbReference type="InterPro" id="IPR013096">
    <property type="entry name" value="Cupin_2"/>
</dbReference>
<dbReference type="GO" id="GO:0003700">
    <property type="term" value="F:DNA-binding transcription factor activity"/>
    <property type="evidence" value="ECO:0007669"/>
    <property type="project" value="TreeGrafter"/>
</dbReference>
<dbReference type="InterPro" id="IPR014710">
    <property type="entry name" value="RmlC-like_jellyroll"/>
</dbReference>
<dbReference type="GO" id="GO:0003677">
    <property type="term" value="F:DNA binding"/>
    <property type="evidence" value="ECO:0007669"/>
    <property type="project" value="UniProtKB-KW"/>
</dbReference>
<dbReference type="Proteomes" id="UP000628984">
    <property type="component" value="Unassembled WGS sequence"/>
</dbReference>
<evidence type="ECO:0000313" key="4">
    <source>
        <dbReference type="EMBL" id="GGW42418.1"/>
    </source>
</evidence>
<accession>A0A918MPS6</accession>